<sequence length="173" mass="18829">MTLRSENDKVFSGGKDRFIPGEVTQAEDATEIALLSKFSSSWAVKRRKRIPDVVDSGGSGKNRDPRAHPFGREGSAACLSRAGDIADRADTKAGIPTERLQVPRRKELPGAKSPPHTQCRHLALRVLSEEPSQLQGSLAVQPCNPVSSSARPCPPPLQMWLLKTLRKPCTQPS</sequence>
<keyword evidence="3" id="KW-1185">Reference proteome</keyword>
<evidence type="ECO:0000256" key="1">
    <source>
        <dbReference type="SAM" id="MobiDB-lite"/>
    </source>
</evidence>
<feature type="compositionally biased region" description="Basic and acidic residues" evidence="1">
    <location>
        <begin position="61"/>
        <end position="71"/>
    </location>
</feature>
<protein>
    <submittedName>
        <fullName evidence="2">Uncharacterized protein</fullName>
    </submittedName>
</protein>
<reference evidence="2 3" key="1">
    <citation type="submission" date="2013-11" db="EMBL/GenBank/DDBJ databases">
        <title>The Damaraland mole rat (Fukomys damarensis) genome and evolution of African mole rats.</title>
        <authorList>
            <person name="Gladyshev V.N."/>
            <person name="Fang X."/>
        </authorList>
    </citation>
    <scope>NUCLEOTIDE SEQUENCE [LARGE SCALE GENOMIC DNA]</scope>
    <source>
        <tissue evidence="2">Liver</tissue>
    </source>
</reference>
<organism evidence="2 3">
    <name type="scientific">Fukomys damarensis</name>
    <name type="common">Damaraland mole rat</name>
    <name type="synonym">Cryptomys damarensis</name>
    <dbReference type="NCBI Taxonomy" id="885580"/>
    <lineage>
        <taxon>Eukaryota</taxon>
        <taxon>Metazoa</taxon>
        <taxon>Chordata</taxon>
        <taxon>Craniata</taxon>
        <taxon>Vertebrata</taxon>
        <taxon>Euteleostomi</taxon>
        <taxon>Mammalia</taxon>
        <taxon>Eutheria</taxon>
        <taxon>Euarchontoglires</taxon>
        <taxon>Glires</taxon>
        <taxon>Rodentia</taxon>
        <taxon>Hystricomorpha</taxon>
        <taxon>Bathyergidae</taxon>
        <taxon>Fukomys</taxon>
    </lineage>
</organism>
<dbReference type="AlphaFoldDB" id="A0A091DV54"/>
<accession>A0A091DV54</accession>
<feature type="region of interest" description="Disordered" evidence="1">
    <location>
        <begin position="46"/>
        <end position="117"/>
    </location>
</feature>
<dbReference type="EMBL" id="KN122016">
    <property type="protein sequence ID" value="KFO34160.1"/>
    <property type="molecule type" value="Genomic_DNA"/>
</dbReference>
<proteinExistence type="predicted"/>
<name>A0A091DV54_FUKDA</name>
<gene>
    <name evidence="2" type="ORF">H920_04481</name>
</gene>
<evidence type="ECO:0000313" key="3">
    <source>
        <dbReference type="Proteomes" id="UP000028990"/>
    </source>
</evidence>
<evidence type="ECO:0000313" key="2">
    <source>
        <dbReference type="EMBL" id="KFO34160.1"/>
    </source>
</evidence>
<dbReference type="Proteomes" id="UP000028990">
    <property type="component" value="Unassembled WGS sequence"/>
</dbReference>